<comment type="caution">
    <text evidence="2">The sequence shown here is derived from an EMBL/GenBank/DDBJ whole genome shotgun (WGS) entry which is preliminary data.</text>
</comment>
<dbReference type="RefSeq" id="WP_290249724.1">
    <property type="nucleotide sequence ID" value="NZ_JAUFQT010000002.1"/>
</dbReference>
<feature type="signal peptide" evidence="1">
    <location>
        <begin position="1"/>
        <end position="20"/>
    </location>
</feature>
<name>A0ABV5J0I2_9BACT</name>
<reference evidence="2 3" key="1">
    <citation type="submission" date="2024-09" db="EMBL/GenBank/DDBJ databases">
        <authorList>
            <person name="Sun Q."/>
            <person name="Mori K."/>
        </authorList>
    </citation>
    <scope>NUCLEOTIDE SEQUENCE [LARGE SCALE GENOMIC DNA]</scope>
    <source>
        <strain evidence="2 3">CECT 7682</strain>
    </source>
</reference>
<keyword evidence="1" id="KW-0732">Signal</keyword>
<keyword evidence="3" id="KW-1185">Reference proteome</keyword>
<evidence type="ECO:0000313" key="3">
    <source>
        <dbReference type="Proteomes" id="UP001589654"/>
    </source>
</evidence>
<dbReference type="Proteomes" id="UP001589654">
    <property type="component" value="Unassembled WGS sequence"/>
</dbReference>
<gene>
    <name evidence="2" type="ORF">ACFFUR_00390</name>
</gene>
<protein>
    <recommendedName>
        <fullName evidence="4">Right handed beta helix domain-containing protein</fullName>
    </recommendedName>
</protein>
<dbReference type="EMBL" id="JBHMEW010000005">
    <property type="protein sequence ID" value="MFB9210251.1"/>
    <property type="molecule type" value="Genomic_DNA"/>
</dbReference>
<proteinExistence type="predicted"/>
<evidence type="ECO:0000313" key="2">
    <source>
        <dbReference type="EMBL" id="MFB9210251.1"/>
    </source>
</evidence>
<evidence type="ECO:0008006" key="4">
    <source>
        <dbReference type="Google" id="ProtNLM"/>
    </source>
</evidence>
<organism evidence="2 3">
    <name type="scientific">Echinicola jeungdonensis</name>
    <dbReference type="NCBI Taxonomy" id="709343"/>
    <lineage>
        <taxon>Bacteria</taxon>
        <taxon>Pseudomonadati</taxon>
        <taxon>Bacteroidota</taxon>
        <taxon>Cytophagia</taxon>
        <taxon>Cytophagales</taxon>
        <taxon>Cyclobacteriaceae</taxon>
        <taxon>Echinicola</taxon>
    </lineage>
</organism>
<feature type="chain" id="PRO_5045651359" description="Right handed beta helix domain-containing protein" evidence="1">
    <location>
        <begin position="21"/>
        <end position="339"/>
    </location>
</feature>
<sequence length="339" mass="36556">MVRFYLTFVFILSISVSVFAKVLRVNNQETSNPEQNTFASLEEAYSYAVSGDTLYIEGSNISYGSLTIEKKIVLIGPGYFLSENEGETFHKQNAQVNRINFSNGSSGAKVFGLSVSAGFSPRLNINVDNIGIFGCYFPGSTILFSVSNLNDIVIHGCFFTDFPFSFGFNIAPPQNYLISNNIFQKGFLIKDNNSGTIVNNVIGESTFNVGLNSTVQIHNNILLGEDESEAVFPDGGGSNVSYNISVAGQFGNENGNQSNVTAQDIFILGETTSDSQYMVREGGPADGTGKDGEDLGPFGGVKPYKLSGVPDLPVVYDFSTSGFGTPEDQLPVQIKVRAK</sequence>
<dbReference type="InterPro" id="IPR011050">
    <property type="entry name" value="Pectin_lyase_fold/virulence"/>
</dbReference>
<evidence type="ECO:0000256" key="1">
    <source>
        <dbReference type="SAM" id="SignalP"/>
    </source>
</evidence>
<dbReference type="SUPFAM" id="SSF51126">
    <property type="entry name" value="Pectin lyase-like"/>
    <property type="match status" value="1"/>
</dbReference>
<accession>A0ABV5J0I2</accession>